<dbReference type="CDD" id="cd01071">
    <property type="entry name" value="PBP2_PhnD_like"/>
    <property type="match status" value="1"/>
</dbReference>
<reference evidence="3 4" key="1">
    <citation type="submission" date="2019-11" db="EMBL/GenBank/DDBJ databases">
        <title>Gracilibacillus salitolerans sp. nov., a moderate halophile isolated from a saline soil in northwest China.</title>
        <authorList>
            <person name="Gan L."/>
        </authorList>
    </citation>
    <scope>NUCLEOTIDE SEQUENCE [LARGE SCALE GENOMIC DNA]</scope>
    <source>
        <strain evidence="3 4">SCU50</strain>
    </source>
</reference>
<dbReference type="EMBL" id="CP045915">
    <property type="protein sequence ID" value="QGH33523.1"/>
    <property type="molecule type" value="Genomic_DNA"/>
</dbReference>
<dbReference type="PANTHER" id="PTHR35841">
    <property type="entry name" value="PHOSPHONATES-BINDING PERIPLASMIC PROTEIN"/>
    <property type="match status" value="1"/>
</dbReference>
<dbReference type="PANTHER" id="PTHR35841:SF1">
    <property type="entry name" value="PHOSPHONATES-BINDING PERIPLASMIC PROTEIN"/>
    <property type="match status" value="1"/>
</dbReference>
<keyword evidence="4" id="KW-1185">Reference proteome</keyword>
<sequence length="324" mass="35577">MDEASDLKQIMKERKMMKNVMKKVMLPLLLVILLAACNTAEGETSAENNEWPESMTLVQMPDENNPTEAASMHGALKEHLTEELGIEVEEHDGASYAVGIEAMAAGNLDVMLGSPMSYYQAKEKAGAELLVTPTLPEGSNYYTSFITQADNEEINSIEDLEGTNFAFVNAASSSGYLYPKATLVQELDLDPDKMEQSGYFFANVTFSEGHPNSLMGVSMGDFEAAAVAHSVIEMTAESGNFNPDDIKVIGRTQDIPDASYMVRGDLPEDFKQALQDAFVSFEDESYFESLHGDAKARFKATEPDYYDSALESLDTINALEDVQE</sequence>
<comment type="similarity">
    <text evidence="1">Belongs to the phosphate/phosphite/phosphonate binding protein family.</text>
</comment>
<evidence type="ECO:0000256" key="2">
    <source>
        <dbReference type="ARBA" id="ARBA00022729"/>
    </source>
</evidence>
<accession>A0A5Q2THT3</accession>
<gene>
    <name evidence="3" type="primary">phnD</name>
    <name evidence="3" type="ORF">GI584_05595</name>
</gene>
<dbReference type="GO" id="GO:0043190">
    <property type="term" value="C:ATP-binding cassette (ABC) transporter complex"/>
    <property type="evidence" value="ECO:0007669"/>
    <property type="project" value="InterPro"/>
</dbReference>
<evidence type="ECO:0000313" key="3">
    <source>
        <dbReference type="EMBL" id="QGH33523.1"/>
    </source>
</evidence>
<evidence type="ECO:0000256" key="1">
    <source>
        <dbReference type="ARBA" id="ARBA00007162"/>
    </source>
</evidence>
<dbReference type="GO" id="GO:0055085">
    <property type="term" value="P:transmembrane transport"/>
    <property type="evidence" value="ECO:0007669"/>
    <property type="project" value="InterPro"/>
</dbReference>
<keyword evidence="2" id="KW-0732">Signal</keyword>
<dbReference type="Pfam" id="PF12974">
    <property type="entry name" value="Phosphonate-bd"/>
    <property type="match status" value="1"/>
</dbReference>
<proteinExistence type="inferred from homology"/>
<dbReference type="NCBIfam" id="TIGR01098">
    <property type="entry name" value="3A0109s03R"/>
    <property type="match status" value="1"/>
</dbReference>
<dbReference type="InterPro" id="IPR005770">
    <property type="entry name" value="PhnD"/>
</dbReference>
<dbReference type="AlphaFoldDB" id="A0A5Q2THT3"/>
<dbReference type="Gene3D" id="3.40.190.10">
    <property type="entry name" value="Periplasmic binding protein-like II"/>
    <property type="match status" value="2"/>
</dbReference>
<dbReference type="Proteomes" id="UP000339690">
    <property type="component" value="Chromosome"/>
</dbReference>
<protein>
    <submittedName>
        <fullName evidence="3">Phosphate/phosphite/phosphonate ABC transporter substrate-binding protein</fullName>
    </submittedName>
</protein>
<dbReference type="KEGG" id="grc:GI584_05595"/>
<name>A0A5Q2THT3_9BACI</name>
<evidence type="ECO:0000313" key="4">
    <source>
        <dbReference type="Proteomes" id="UP000339690"/>
    </source>
</evidence>
<dbReference type="SUPFAM" id="SSF53850">
    <property type="entry name" value="Periplasmic binding protein-like II"/>
    <property type="match status" value="1"/>
</dbReference>
<organism evidence="3 4">
    <name type="scientific">Gracilibacillus salitolerans</name>
    <dbReference type="NCBI Taxonomy" id="2663022"/>
    <lineage>
        <taxon>Bacteria</taxon>
        <taxon>Bacillati</taxon>
        <taxon>Bacillota</taxon>
        <taxon>Bacilli</taxon>
        <taxon>Bacillales</taxon>
        <taxon>Bacillaceae</taxon>
        <taxon>Gracilibacillus</taxon>
    </lineage>
</organism>